<protein>
    <recommendedName>
        <fullName evidence="1">ABC1 atypical kinase-like domain-containing protein</fullName>
    </recommendedName>
</protein>
<dbReference type="PANTHER" id="PTHR45890">
    <property type="entry name" value="AARF DOMAIN CONTAINING KINASE 2 (PREDICTED)"/>
    <property type="match status" value="1"/>
</dbReference>
<dbReference type="AlphaFoldDB" id="A0A6J5XLA1"/>
<gene>
    <name evidence="2" type="ORF">ORAREDHAP_LOCUS36013</name>
</gene>
<feature type="domain" description="ABC1 atypical kinase-like" evidence="1">
    <location>
        <begin position="9"/>
        <end position="52"/>
    </location>
</feature>
<sequence>MHAPSSQTPEHGFAYTKKTIEPAFGLKLPKIFDNFEDKPVASGSIAQVHRLRATLRFRRDFVIINLVVKLSNCIPALKLWRLDGSVQQFAVLIMSQVDLAREAAHLHPLVHPAVLVETYEQGECCLCWCLTGLAIFEVWAPSFSSSRKRRVGPNFKCSYLG</sequence>
<dbReference type="Proteomes" id="UP000507245">
    <property type="component" value="Unassembled WGS sequence"/>
</dbReference>
<proteinExistence type="predicted"/>
<evidence type="ECO:0000259" key="1">
    <source>
        <dbReference type="Pfam" id="PF03109"/>
    </source>
</evidence>
<keyword evidence="3" id="KW-1185">Reference proteome</keyword>
<name>A0A6J5XLA1_PRUAR</name>
<evidence type="ECO:0000313" key="2">
    <source>
        <dbReference type="EMBL" id="CAB4313193.1"/>
    </source>
</evidence>
<accession>A0A6J5XLA1</accession>
<reference evidence="3" key="1">
    <citation type="journal article" date="2020" name="Genome Biol.">
        <title>Gamete binning: chromosome-level and haplotype-resolved genome assembly enabled by high-throughput single-cell sequencing of gamete genomes.</title>
        <authorList>
            <person name="Campoy J.A."/>
            <person name="Sun H."/>
            <person name="Goel M."/>
            <person name="Jiao W.-B."/>
            <person name="Folz-Donahue K."/>
            <person name="Wang N."/>
            <person name="Rubio M."/>
            <person name="Liu C."/>
            <person name="Kukat C."/>
            <person name="Ruiz D."/>
            <person name="Huettel B."/>
            <person name="Schneeberger K."/>
        </authorList>
    </citation>
    <scope>NUCLEOTIDE SEQUENCE [LARGE SCALE GENOMIC DNA]</scope>
    <source>
        <strain evidence="3">cv. Rojo Pasion</strain>
    </source>
</reference>
<dbReference type="EMBL" id="CAEKKB010000006">
    <property type="protein sequence ID" value="CAB4313193.1"/>
    <property type="molecule type" value="Genomic_DNA"/>
</dbReference>
<organism evidence="2 3">
    <name type="scientific">Prunus armeniaca</name>
    <name type="common">Apricot</name>
    <name type="synonym">Armeniaca vulgaris</name>
    <dbReference type="NCBI Taxonomy" id="36596"/>
    <lineage>
        <taxon>Eukaryota</taxon>
        <taxon>Viridiplantae</taxon>
        <taxon>Streptophyta</taxon>
        <taxon>Embryophyta</taxon>
        <taxon>Tracheophyta</taxon>
        <taxon>Spermatophyta</taxon>
        <taxon>Magnoliopsida</taxon>
        <taxon>eudicotyledons</taxon>
        <taxon>Gunneridae</taxon>
        <taxon>Pentapetalae</taxon>
        <taxon>rosids</taxon>
        <taxon>fabids</taxon>
        <taxon>Rosales</taxon>
        <taxon>Rosaceae</taxon>
        <taxon>Amygdaloideae</taxon>
        <taxon>Amygdaleae</taxon>
        <taxon>Prunus</taxon>
    </lineage>
</organism>
<dbReference type="InterPro" id="IPR052402">
    <property type="entry name" value="ADCK_kinase"/>
</dbReference>
<dbReference type="InterPro" id="IPR004147">
    <property type="entry name" value="ABC1_dom"/>
</dbReference>
<dbReference type="OrthoDB" id="1936422at2759"/>
<dbReference type="Pfam" id="PF03109">
    <property type="entry name" value="ABC1"/>
    <property type="match status" value="1"/>
</dbReference>
<evidence type="ECO:0000313" key="3">
    <source>
        <dbReference type="Proteomes" id="UP000507245"/>
    </source>
</evidence>
<dbReference type="PANTHER" id="PTHR45890:SF1">
    <property type="entry name" value="AARF DOMAIN CONTAINING KINASE 2"/>
    <property type="match status" value="1"/>
</dbReference>